<feature type="region of interest" description="Disordered" evidence="1">
    <location>
        <begin position="75"/>
        <end position="95"/>
    </location>
</feature>
<dbReference type="EMBL" id="JAUHHV010000001">
    <property type="protein sequence ID" value="KAK1434741.1"/>
    <property type="molecule type" value="Genomic_DNA"/>
</dbReference>
<keyword evidence="3" id="KW-1185">Reference proteome</keyword>
<evidence type="ECO:0000256" key="1">
    <source>
        <dbReference type="SAM" id="MobiDB-lite"/>
    </source>
</evidence>
<accession>A0AAD8L8R2</accession>
<organism evidence="2 3">
    <name type="scientific">Tagetes erecta</name>
    <name type="common">African marigold</name>
    <dbReference type="NCBI Taxonomy" id="13708"/>
    <lineage>
        <taxon>Eukaryota</taxon>
        <taxon>Viridiplantae</taxon>
        <taxon>Streptophyta</taxon>
        <taxon>Embryophyta</taxon>
        <taxon>Tracheophyta</taxon>
        <taxon>Spermatophyta</taxon>
        <taxon>Magnoliopsida</taxon>
        <taxon>eudicotyledons</taxon>
        <taxon>Gunneridae</taxon>
        <taxon>Pentapetalae</taxon>
        <taxon>asterids</taxon>
        <taxon>campanulids</taxon>
        <taxon>Asterales</taxon>
        <taxon>Asteraceae</taxon>
        <taxon>Asteroideae</taxon>
        <taxon>Heliantheae alliance</taxon>
        <taxon>Tageteae</taxon>
        <taxon>Tagetes</taxon>
    </lineage>
</organism>
<sequence>MSRALSCRVSCMYDGGGVVIDLNANGYPQGSTNERIPENFLLFDEVEALGVERADDKSSKEGFVYEVQVDSMNDAESEARYDPSVQAVSRGKFHN</sequence>
<evidence type="ECO:0000313" key="2">
    <source>
        <dbReference type="EMBL" id="KAK1434741.1"/>
    </source>
</evidence>
<protein>
    <submittedName>
        <fullName evidence="2">Uncharacterized protein</fullName>
    </submittedName>
</protein>
<dbReference type="Proteomes" id="UP001229421">
    <property type="component" value="Unassembled WGS sequence"/>
</dbReference>
<dbReference type="AlphaFoldDB" id="A0AAD8L8R2"/>
<reference evidence="2" key="1">
    <citation type="journal article" date="2023" name="bioRxiv">
        <title>Improved chromosome-level genome assembly for marigold (Tagetes erecta).</title>
        <authorList>
            <person name="Jiang F."/>
            <person name="Yuan L."/>
            <person name="Wang S."/>
            <person name="Wang H."/>
            <person name="Xu D."/>
            <person name="Wang A."/>
            <person name="Fan W."/>
        </authorList>
    </citation>
    <scope>NUCLEOTIDE SEQUENCE</scope>
    <source>
        <strain evidence="2">WSJ</strain>
        <tissue evidence="2">Leaf</tissue>
    </source>
</reference>
<comment type="caution">
    <text evidence="2">The sequence shown here is derived from an EMBL/GenBank/DDBJ whole genome shotgun (WGS) entry which is preliminary data.</text>
</comment>
<proteinExistence type="predicted"/>
<evidence type="ECO:0000313" key="3">
    <source>
        <dbReference type="Proteomes" id="UP001229421"/>
    </source>
</evidence>
<name>A0AAD8L8R2_TARER</name>
<gene>
    <name evidence="2" type="ORF">QVD17_00491</name>
</gene>